<evidence type="ECO:0000313" key="2">
    <source>
        <dbReference type="Proteomes" id="UP000295709"/>
    </source>
</evidence>
<protein>
    <recommendedName>
        <fullName evidence="3">Serine endopeptidase</fullName>
    </recommendedName>
</protein>
<evidence type="ECO:0000313" key="1">
    <source>
        <dbReference type="EMBL" id="TDX94701.1"/>
    </source>
</evidence>
<evidence type="ECO:0008006" key="3">
    <source>
        <dbReference type="Google" id="ProtNLM"/>
    </source>
</evidence>
<dbReference type="InterPro" id="IPR022217">
    <property type="entry name" value="Prot_inh_I10_marinostatin"/>
</dbReference>
<reference evidence="1 2" key="1">
    <citation type="submission" date="2019-03" db="EMBL/GenBank/DDBJ databases">
        <title>Genomic Encyclopedia of Archaeal and Bacterial Type Strains, Phase II (KMG-II): from individual species to whole genera.</title>
        <authorList>
            <person name="Goeker M."/>
        </authorList>
    </citation>
    <scope>NUCLEOTIDE SEQUENCE [LARGE SCALE GENOMIC DNA]</scope>
    <source>
        <strain evidence="1 2">DSM 15235</strain>
    </source>
</reference>
<keyword evidence="2" id="KW-1185">Reference proteome</keyword>
<dbReference type="NCBIfam" id="NF033738">
    <property type="entry name" value="microvirid_RiPP"/>
    <property type="match status" value="1"/>
</dbReference>
<proteinExistence type="predicted"/>
<dbReference type="Proteomes" id="UP000295709">
    <property type="component" value="Unassembled WGS sequence"/>
</dbReference>
<comment type="caution">
    <text evidence="1">The sequence shown here is derived from an EMBL/GenBank/DDBJ whole genome shotgun (WGS) entry which is preliminary data.</text>
</comment>
<gene>
    <name evidence="1" type="ORF">BCF50_0471</name>
</gene>
<accession>A0ABY2FY49</accession>
<dbReference type="EMBL" id="SOQW01000001">
    <property type="protein sequence ID" value="TDX94701.1"/>
    <property type="molecule type" value="Genomic_DNA"/>
</dbReference>
<dbReference type="RefSeq" id="WP_134197351.1">
    <property type="nucleotide sequence ID" value="NZ_RJTX01000001.1"/>
</dbReference>
<organism evidence="1 2">
    <name type="scientific">Chryseobacterium daecheongense</name>
    <dbReference type="NCBI Taxonomy" id="192389"/>
    <lineage>
        <taxon>Bacteria</taxon>
        <taxon>Pseudomonadati</taxon>
        <taxon>Bacteroidota</taxon>
        <taxon>Flavobacteriia</taxon>
        <taxon>Flavobacteriales</taxon>
        <taxon>Weeksellaceae</taxon>
        <taxon>Chryseobacterium group</taxon>
        <taxon>Chryseobacterium</taxon>
    </lineage>
</organism>
<sequence length="43" mass="4923">MEKKKLKKPLFATFLEKQIKDPQTIKGGVNTITWPHIDIPTTS</sequence>
<name>A0ABY2FY49_9FLAO</name>